<evidence type="ECO:0000259" key="3">
    <source>
        <dbReference type="PROSITE" id="PS51724"/>
    </source>
</evidence>
<dbReference type="SUPFAM" id="SSF110997">
    <property type="entry name" value="Sporulation related repeat"/>
    <property type="match status" value="1"/>
</dbReference>
<keyword evidence="2" id="KW-0732">Signal</keyword>
<feature type="domain" description="SPOR" evidence="3">
    <location>
        <begin position="281"/>
        <end position="360"/>
    </location>
</feature>
<dbReference type="InterPro" id="IPR007730">
    <property type="entry name" value="SPOR-like_dom"/>
</dbReference>
<protein>
    <submittedName>
        <fullName evidence="4">SPOR domain-containing protein</fullName>
    </submittedName>
</protein>
<evidence type="ECO:0000313" key="5">
    <source>
        <dbReference type="Proteomes" id="UP001254608"/>
    </source>
</evidence>
<dbReference type="InterPro" id="IPR036680">
    <property type="entry name" value="SPOR-like_sf"/>
</dbReference>
<name>A0ABU2WH12_9GAMM</name>
<dbReference type="EMBL" id="JAVRIC010000007">
    <property type="protein sequence ID" value="MDT0497165.1"/>
    <property type="molecule type" value="Genomic_DNA"/>
</dbReference>
<evidence type="ECO:0000313" key="4">
    <source>
        <dbReference type="EMBL" id="MDT0497165.1"/>
    </source>
</evidence>
<reference evidence="4 5" key="1">
    <citation type="submission" date="2023-09" db="EMBL/GenBank/DDBJ databases">
        <authorList>
            <person name="Rey-Velasco X."/>
        </authorList>
    </citation>
    <scope>NUCLEOTIDE SEQUENCE [LARGE SCALE GENOMIC DNA]</scope>
    <source>
        <strain evidence="4 5">W345</strain>
    </source>
</reference>
<dbReference type="RefSeq" id="WP_311364557.1">
    <property type="nucleotide sequence ID" value="NZ_JAVRIC010000007.1"/>
</dbReference>
<organism evidence="4 5">
    <name type="scientific">Banduia mediterranea</name>
    <dbReference type="NCBI Taxonomy" id="3075609"/>
    <lineage>
        <taxon>Bacteria</taxon>
        <taxon>Pseudomonadati</taxon>
        <taxon>Pseudomonadota</taxon>
        <taxon>Gammaproteobacteria</taxon>
        <taxon>Nevskiales</taxon>
        <taxon>Algiphilaceae</taxon>
        <taxon>Banduia</taxon>
    </lineage>
</organism>
<dbReference type="Proteomes" id="UP001254608">
    <property type="component" value="Unassembled WGS sequence"/>
</dbReference>
<dbReference type="PROSITE" id="PS51724">
    <property type="entry name" value="SPOR"/>
    <property type="match status" value="1"/>
</dbReference>
<feature type="region of interest" description="Disordered" evidence="1">
    <location>
        <begin position="212"/>
        <end position="283"/>
    </location>
</feature>
<dbReference type="Gene3D" id="3.30.70.1070">
    <property type="entry name" value="Sporulation related repeat"/>
    <property type="match status" value="1"/>
</dbReference>
<evidence type="ECO:0000256" key="2">
    <source>
        <dbReference type="SAM" id="SignalP"/>
    </source>
</evidence>
<feature type="chain" id="PRO_5045096153" evidence="2">
    <location>
        <begin position="22"/>
        <end position="363"/>
    </location>
</feature>
<comment type="caution">
    <text evidence="4">The sequence shown here is derived from an EMBL/GenBank/DDBJ whole genome shotgun (WGS) entry which is preliminary data.</text>
</comment>
<keyword evidence="5" id="KW-1185">Reference proteome</keyword>
<dbReference type="Pfam" id="PF05036">
    <property type="entry name" value="SPOR"/>
    <property type="match status" value="1"/>
</dbReference>
<feature type="signal peptide" evidence="2">
    <location>
        <begin position="1"/>
        <end position="21"/>
    </location>
</feature>
<proteinExistence type="predicted"/>
<evidence type="ECO:0000256" key="1">
    <source>
        <dbReference type="SAM" id="MobiDB-lite"/>
    </source>
</evidence>
<sequence length="363" mass="38985">MSNVRVLLSAVLLLGAAQAQAGVLVYDSAGVDVERIRGEQREPLTASTDIKSGDALSLGPQSRARLEFARHGFIDLGSDALVLFDRLPFASYDDDLRTVFRLRQGYLRVVWKHPQISTSWPIYIYMGDQRLTLGSGEYFFENLNGRQVVCVASGQAKVTEGEVYDTLVPQACYRLNKGLQPVRILRDSDDWVAMRTAFGVVGLPGVQVASAPAVQAPEPRRAEPQAGARSGPVVSAPERSPSPAAQAAPPGTAPIVAPPRRQPAPAAATAPAPPNPAPVATNSGGPWALSVIAFRDREKSEAQAVRLRGGGYPAEVRAAEVKGALWYRVIVPGFASAEQAKRLSAEVEQRFGFKNTWPVRRGG</sequence>
<accession>A0ABU2WH12</accession>
<gene>
    <name evidence="4" type="ORF">RM530_07275</name>
</gene>
<feature type="compositionally biased region" description="Low complexity" evidence="1">
    <location>
        <begin position="235"/>
        <end position="255"/>
    </location>
</feature>